<dbReference type="SUPFAM" id="SSF52038">
    <property type="entry name" value="Barstar-related"/>
    <property type="match status" value="1"/>
</dbReference>
<dbReference type="Gene3D" id="3.30.370.10">
    <property type="entry name" value="Barstar-like"/>
    <property type="match status" value="1"/>
</dbReference>
<dbReference type="InterPro" id="IPR035905">
    <property type="entry name" value="Barstar-like_sf"/>
</dbReference>
<dbReference type="CDD" id="cd05142">
    <property type="entry name" value="Barstar"/>
    <property type="match status" value="1"/>
</dbReference>
<evidence type="ECO:0000313" key="4">
    <source>
        <dbReference type="Proteomes" id="UP000241645"/>
    </source>
</evidence>
<dbReference type="EMBL" id="PXZO01000017">
    <property type="protein sequence ID" value="PSK11360.1"/>
    <property type="molecule type" value="Genomic_DNA"/>
</dbReference>
<protein>
    <submittedName>
        <fullName evidence="3">Barnase inhibitor</fullName>
    </submittedName>
</protein>
<feature type="domain" description="Barstar (barnase inhibitor)" evidence="2">
    <location>
        <begin position="1"/>
        <end position="92"/>
    </location>
</feature>
<dbReference type="InterPro" id="IPR000468">
    <property type="entry name" value="Barstar"/>
</dbReference>
<dbReference type="Proteomes" id="UP000241645">
    <property type="component" value="Unassembled WGS sequence"/>
</dbReference>
<evidence type="ECO:0000313" key="3">
    <source>
        <dbReference type="EMBL" id="PSK11360.1"/>
    </source>
</evidence>
<evidence type="ECO:0000256" key="1">
    <source>
        <dbReference type="ARBA" id="ARBA00006845"/>
    </source>
</evidence>
<proteinExistence type="inferred from homology"/>
<organism evidence="3 4">
    <name type="scientific">Brevibacillus porteri</name>
    <dbReference type="NCBI Taxonomy" id="2126350"/>
    <lineage>
        <taxon>Bacteria</taxon>
        <taxon>Bacillati</taxon>
        <taxon>Bacillota</taxon>
        <taxon>Bacilli</taxon>
        <taxon>Bacillales</taxon>
        <taxon>Paenibacillaceae</taxon>
        <taxon>Brevibacillus</taxon>
    </lineage>
</organism>
<accession>A0ABX5FSU3</accession>
<reference evidence="3 4" key="1">
    <citation type="submission" date="2018-03" db="EMBL/GenBank/DDBJ databases">
        <title>Brevisbacillus phylogenomics.</title>
        <authorList>
            <person name="Dunlap C."/>
        </authorList>
    </citation>
    <scope>NUCLEOTIDE SEQUENCE [LARGE SCALE GENOMIC DNA]</scope>
    <source>
        <strain evidence="3 4">NRRL B-41110</strain>
    </source>
</reference>
<sequence>MKTIQINGEEFTSRDTLHNILRSKLVEPEHYDHTYWGNNLDSLWECLTAWIELPLTIEWLNYEKSVEYLGDYAEKLLQVFTDAEKNGRGFKVIVK</sequence>
<evidence type="ECO:0000259" key="2">
    <source>
        <dbReference type="Pfam" id="PF01337"/>
    </source>
</evidence>
<gene>
    <name evidence="3" type="ORF">C7R92_10525</name>
</gene>
<dbReference type="RefSeq" id="WP_106834220.1">
    <property type="nucleotide sequence ID" value="NZ_JARMEW010000008.1"/>
</dbReference>
<comment type="caution">
    <text evidence="3">The sequence shown here is derived from an EMBL/GenBank/DDBJ whole genome shotgun (WGS) entry which is preliminary data.</text>
</comment>
<keyword evidence="4" id="KW-1185">Reference proteome</keyword>
<dbReference type="Pfam" id="PF01337">
    <property type="entry name" value="Barstar"/>
    <property type="match status" value="1"/>
</dbReference>
<dbReference type="GeneID" id="95750553"/>
<comment type="similarity">
    <text evidence="1">Belongs to the barstar family.</text>
</comment>
<name>A0ABX5FSU3_9BACL</name>